<feature type="active site" description="Proton donor" evidence="4">
    <location>
        <position position="53"/>
    </location>
</feature>
<dbReference type="InterPro" id="IPR023210">
    <property type="entry name" value="NADP_OxRdtase_dom"/>
</dbReference>
<organism evidence="7 8">
    <name type="scientific">Phyllotreta striolata</name>
    <name type="common">Striped flea beetle</name>
    <name type="synonym">Crioceris striolata</name>
    <dbReference type="NCBI Taxonomy" id="444603"/>
    <lineage>
        <taxon>Eukaryota</taxon>
        <taxon>Metazoa</taxon>
        <taxon>Ecdysozoa</taxon>
        <taxon>Arthropoda</taxon>
        <taxon>Hexapoda</taxon>
        <taxon>Insecta</taxon>
        <taxon>Pterygota</taxon>
        <taxon>Neoptera</taxon>
        <taxon>Endopterygota</taxon>
        <taxon>Coleoptera</taxon>
        <taxon>Polyphaga</taxon>
        <taxon>Cucujiformia</taxon>
        <taxon>Chrysomeloidea</taxon>
        <taxon>Chrysomelidae</taxon>
        <taxon>Galerucinae</taxon>
        <taxon>Alticini</taxon>
        <taxon>Phyllotreta</taxon>
    </lineage>
</organism>
<keyword evidence="2" id="KW-0521">NADP</keyword>
<dbReference type="OrthoDB" id="416253at2759"/>
<dbReference type="PANTHER" id="PTHR43827:SF3">
    <property type="entry name" value="NADP-DEPENDENT OXIDOREDUCTASE DOMAIN-CONTAINING PROTEIN"/>
    <property type="match status" value="1"/>
</dbReference>
<gene>
    <name evidence="7" type="ORF">PHYEVI_LOCUS2325</name>
</gene>
<dbReference type="PROSITE" id="PS00062">
    <property type="entry name" value="ALDOKETO_REDUCTASE_2"/>
    <property type="match status" value="1"/>
</dbReference>
<dbReference type="PANTHER" id="PTHR43827">
    <property type="entry name" value="2,5-DIKETO-D-GLUCONIC ACID REDUCTASE"/>
    <property type="match status" value="1"/>
</dbReference>
<dbReference type="InterPro" id="IPR036812">
    <property type="entry name" value="NAD(P)_OxRdtase_dom_sf"/>
</dbReference>
<dbReference type="InterPro" id="IPR018170">
    <property type="entry name" value="Aldo/ket_reductase_CS"/>
</dbReference>
<dbReference type="GO" id="GO:0016616">
    <property type="term" value="F:oxidoreductase activity, acting on the CH-OH group of donors, NAD or NADP as acceptor"/>
    <property type="evidence" value="ECO:0007669"/>
    <property type="project" value="UniProtKB-ARBA"/>
</dbReference>
<evidence type="ECO:0000256" key="5">
    <source>
        <dbReference type="PIRSR" id="PIRSR000097-3"/>
    </source>
</evidence>
<accession>A0A9N9TI52</accession>
<name>A0A9N9TI52_PHYSR</name>
<evidence type="ECO:0000256" key="2">
    <source>
        <dbReference type="ARBA" id="ARBA00022857"/>
    </source>
</evidence>
<evidence type="ECO:0000259" key="6">
    <source>
        <dbReference type="Pfam" id="PF00248"/>
    </source>
</evidence>
<evidence type="ECO:0000256" key="1">
    <source>
        <dbReference type="ARBA" id="ARBA00007905"/>
    </source>
</evidence>
<feature type="domain" description="NADP-dependent oxidoreductase" evidence="6">
    <location>
        <begin position="19"/>
        <end position="259"/>
    </location>
</feature>
<dbReference type="SUPFAM" id="SSF51430">
    <property type="entry name" value="NAD(P)-linked oxidoreductase"/>
    <property type="match status" value="1"/>
</dbReference>
<dbReference type="PRINTS" id="PR00069">
    <property type="entry name" value="ALDKETRDTASE"/>
</dbReference>
<dbReference type="InterPro" id="IPR020471">
    <property type="entry name" value="AKR"/>
</dbReference>
<evidence type="ECO:0000313" key="7">
    <source>
        <dbReference type="EMBL" id="CAG9855890.1"/>
    </source>
</evidence>
<protein>
    <recommendedName>
        <fullName evidence="6">NADP-dependent oxidoreductase domain-containing protein</fullName>
    </recommendedName>
</protein>
<reference evidence="7" key="1">
    <citation type="submission" date="2022-01" db="EMBL/GenBank/DDBJ databases">
        <authorList>
            <person name="King R."/>
        </authorList>
    </citation>
    <scope>NUCLEOTIDE SEQUENCE</scope>
</reference>
<evidence type="ECO:0000313" key="8">
    <source>
        <dbReference type="Proteomes" id="UP001153712"/>
    </source>
</evidence>
<dbReference type="PIRSF" id="PIRSF000097">
    <property type="entry name" value="AKR"/>
    <property type="match status" value="1"/>
</dbReference>
<dbReference type="AlphaFoldDB" id="A0A9N9TI52"/>
<proteinExistence type="inferred from homology"/>
<keyword evidence="8" id="KW-1185">Reference proteome</keyword>
<comment type="similarity">
    <text evidence="1">Belongs to the aldo/keto reductase family.</text>
</comment>
<dbReference type="Proteomes" id="UP001153712">
    <property type="component" value="Chromosome 11"/>
</dbReference>
<evidence type="ECO:0000256" key="4">
    <source>
        <dbReference type="PIRSR" id="PIRSR000097-1"/>
    </source>
</evidence>
<dbReference type="Pfam" id="PF00248">
    <property type="entry name" value="Aldo_ket_red"/>
    <property type="match status" value="1"/>
</dbReference>
<evidence type="ECO:0000256" key="3">
    <source>
        <dbReference type="ARBA" id="ARBA00023002"/>
    </source>
</evidence>
<sequence length="297" mass="33986">MPGTEMCFTLNTGAKMPFLGLGTAGLNGMDLILNTLDDAFQLGYRLIDTDASYDNEKEIGYCLEKLLPKFNLQRSDIFITTKLSPTDRGKRVERGIMKSLRHLNCDYIDLFLMDLSCTQTGNSEDDARLRNLSWAKMVEAVKHKQVRQIGVCNYGVEQLEGLLARCRGVRPSVNQVEFHPFYRDRKLYDVCRNAGVFMQAYCILGCSKWCKMLRNEHVLKCAHELGKTAAQILLRWAIQQNVGVIPSSRNVAHLFANRQVDFVIPRHHMINLSTFDSHQRIGNEPEMIHVLQRFQSE</sequence>
<dbReference type="Gene3D" id="3.20.20.100">
    <property type="entry name" value="NADP-dependent oxidoreductase domain"/>
    <property type="match status" value="1"/>
</dbReference>
<feature type="site" description="Lowers pKa of active site Tyr" evidence="5">
    <location>
        <position position="82"/>
    </location>
</feature>
<keyword evidence="3" id="KW-0560">Oxidoreductase</keyword>
<dbReference type="EMBL" id="OU900104">
    <property type="protein sequence ID" value="CAG9855890.1"/>
    <property type="molecule type" value="Genomic_DNA"/>
</dbReference>